<accession>A0A6I8VZR3</accession>
<keyword evidence="1" id="KW-1185">Reference proteome</keyword>
<sequence length="176" mass="19016">MKKVYQRGLTRLGVAGSEQRACVRSQCCSASIHFIYGSFRDLICLHFLRRTTYDIRRCIHDRHRLRTCSILYFIGFDRQVALSGGQEYLLRAACPLPLPIRDLTVGFGHCQSSLLRLSIPLAVGTSSAGDSAVDSPLGRCKGCASGWNLADTGCAAGHSYAVSLSLQCGVQSAAGT</sequence>
<proteinExistence type="predicted"/>
<dbReference type="Proteomes" id="UP000001819">
    <property type="component" value="Chromosome 4"/>
</dbReference>
<dbReference type="AlphaFoldDB" id="A0A6I8VZR3"/>
<name>A0A6I8VZR3_DROPS</name>
<dbReference type="KEGG" id="dpo:117184182"/>
<dbReference type="InParanoid" id="A0A6I8VZR3"/>
<protein>
    <submittedName>
        <fullName evidence="2">Uncharacterized protein isoform X1</fullName>
    </submittedName>
</protein>
<evidence type="ECO:0000313" key="1">
    <source>
        <dbReference type="Proteomes" id="UP000001819"/>
    </source>
</evidence>
<organism evidence="1 2">
    <name type="scientific">Drosophila pseudoobscura pseudoobscura</name>
    <name type="common">Fruit fly</name>
    <dbReference type="NCBI Taxonomy" id="46245"/>
    <lineage>
        <taxon>Eukaryota</taxon>
        <taxon>Metazoa</taxon>
        <taxon>Ecdysozoa</taxon>
        <taxon>Arthropoda</taxon>
        <taxon>Hexapoda</taxon>
        <taxon>Insecta</taxon>
        <taxon>Pterygota</taxon>
        <taxon>Neoptera</taxon>
        <taxon>Endopterygota</taxon>
        <taxon>Diptera</taxon>
        <taxon>Brachycera</taxon>
        <taxon>Muscomorpha</taxon>
        <taxon>Ephydroidea</taxon>
        <taxon>Drosophilidae</taxon>
        <taxon>Drosophila</taxon>
        <taxon>Sophophora</taxon>
    </lineage>
</organism>
<evidence type="ECO:0000313" key="2">
    <source>
        <dbReference type="RefSeq" id="XP_033236586.1"/>
    </source>
</evidence>
<reference evidence="2" key="1">
    <citation type="submission" date="2025-08" db="UniProtKB">
        <authorList>
            <consortium name="RefSeq"/>
        </authorList>
    </citation>
    <scope>IDENTIFICATION</scope>
    <source>
        <strain evidence="2">MV-25-SWS-2005</strain>
        <tissue evidence="2">Whole body</tissue>
    </source>
</reference>
<dbReference type="RefSeq" id="XP_033236586.1">
    <property type="nucleotide sequence ID" value="XM_033380695.1"/>
</dbReference>
<gene>
    <name evidence="2" type="primary">LOC117184182</name>
</gene>